<feature type="region of interest" description="Disordered" evidence="1">
    <location>
        <begin position="299"/>
        <end position="359"/>
    </location>
</feature>
<dbReference type="SUPFAM" id="SSF48452">
    <property type="entry name" value="TPR-like"/>
    <property type="match status" value="1"/>
</dbReference>
<dbReference type="InterPro" id="IPR015940">
    <property type="entry name" value="UBA"/>
</dbReference>
<evidence type="ECO:0000313" key="3">
    <source>
        <dbReference type="EMBL" id="QKX61170.1"/>
    </source>
</evidence>
<evidence type="ECO:0000259" key="2">
    <source>
        <dbReference type="PROSITE" id="PS50030"/>
    </source>
</evidence>
<dbReference type="PANTHER" id="PTHR23172:SF19">
    <property type="entry name" value="J DOMAIN-CONTAINING PROTEIN"/>
    <property type="match status" value="1"/>
</dbReference>
<dbReference type="SUPFAM" id="SSF46934">
    <property type="entry name" value="UBA-like"/>
    <property type="match status" value="1"/>
</dbReference>
<dbReference type="GO" id="GO:0005737">
    <property type="term" value="C:cytoplasm"/>
    <property type="evidence" value="ECO:0007669"/>
    <property type="project" value="TreeGrafter"/>
</dbReference>
<dbReference type="Gene3D" id="1.10.8.10">
    <property type="entry name" value="DNA helicase RuvA subunit, C-terminal domain"/>
    <property type="match status" value="1"/>
</dbReference>
<sequence>MDDLNGLDWSSGPKGPGKPPPMSSSSLFTSMRASPVSGRSTTPLSAASSIPASNNPKQPPSKPATPANDSFANLVSFGGTSGASNNNLSLLEKQKLLQEQKARQEAEKRNQFEAQYGGQNAQFWDSLDHVQKQPAAPRSATSTPAAAADDDFLAAFNASAPVDASTNFPVPSSSTTPALSTKTSTPEATSALNLGDDDDDPFGLGQLPSKSTTARSPPAEHTDDDDFLGLLGKPVSELPQPQKQPEPQVSPELPKSDDPRDRAIAELVDMGFPPERAAQALESTESGVDVQAAVGWLLNQAHSESRQKTRAKSGLPPDESQPRSKRQNGAPSWMKDDDSQGRRVDSRSPASRDRDVGEIASKFGNQLFKTANTLWKTGSKKVQQAVHELNSEVDPNRPRWMQEASLADEDNGLVSQPPRASKPLERDEPQRPGNVTDEALLLESGSGRPASRRPKAADTRSPQYPGRLNEIHMEDRESRPQPPIREQREPRQQVQQQRRPQQPNRDVKSQLNRGALEEQSAQAYVSPARRRRTPQPPKEEPAVDLFESPKPVAPTTSSFGAARSAPKPKSPAPLPSRPKIVARSVPNVSPSVLASFHKERESGNEAYKRGDYAAAHESFTRSLSHLPGNHPVTILALSNRAMTALKIGEPKVAVSDSESVLTFIGPSKGEGESVELGNGQPAKPMRDFFGKAIMRKAEGLEHLEKWVEAAQVWRQAVESGHGGGASIQGRNRCEKAAGISKPSTPASGASRSATPRAAPVAVKKATPRATPSNAAPTGEAVSRLRAANEAADRADEEKLALTDSVDARLSAWKDGKQDNLRALLGSLDNVLWPEAGWKKVGLAELVLPNKVKIQYMKGIAKVHPDKISTNATTEQRMIAGAVFSTLNEAWDKFRKENNI</sequence>
<accession>A0A7H8R494</accession>
<reference evidence="4" key="1">
    <citation type="submission" date="2020-06" db="EMBL/GenBank/DDBJ databases">
        <title>A chromosome-scale genome assembly of Talaromyces rugulosus W13939.</title>
        <authorList>
            <person name="Wang B."/>
            <person name="Guo L."/>
            <person name="Ye K."/>
            <person name="Wang L."/>
        </authorList>
    </citation>
    <scope>NUCLEOTIDE SEQUENCE [LARGE SCALE GENOMIC DNA]</scope>
    <source>
        <strain evidence="4">W13939</strain>
    </source>
</reference>
<name>A0A7H8R494_TALRU</name>
<dbReference type="AlphaFoldDB" id="A0A7H8R494"/>
<feature type="region of interest" description="Disordered" evidence="1">
    <location>
        <begin position="379"/>
        <end position="579"/>
    </location>
</feature>
<feature type="compositionally biased region" description="Basic and acidic residues" evidence="1">
    <location>
        <begin position="254"/>
        <end position="264"/>
    </location>
</feature>
<gene>
    <name evidence="3" type="ORF">TRUGW13939_08317</name>
</gene>
<proteinExistence type="predicted"/>
<dbReference type="GO" id="GO:0030276">
    <property type="term" value="F:clathrin binding"/>
    <property type="evidence" value="ECO:0007669"/>
    <property type="project" value="TreeGrafter"/>
</dbReference>
<dbReference type="Gene3D" id="1.10.287.110">
    <property type="entry name" value="DnaJ domain"/>
    <property type="match status" value="1"/>
</dbReference>
<dbReference type="InterPro" id="IPR036869">
    <property type="entry name" value="J_dom_sf"/>
</dbReference>
<feature type="compositionally biased region" description="Low complexity" evidence="1">
    <location>
        <begin position="134"/>
        <end position="146"/>
    </location>
</feature>
<evidence type="ECO:0000313" key="4">
    <source>
        <dbReference type="Proteomes" id="UP000509510"/>
    </source>
</evidence>
<dbReference type="GO" id="GO:0072318">
    <property type="term" value="P:clathrin coat disassembly"/>
    <property type="evidence" value="ECO:0007669"/>
    <property type="project" value="TreeGrafter"/>
</dbReference>
<evidence type="ECO:0000256" key="1">
    <source>
        <dbReference type="SAM" id="MobiDB-lite"/>
    </source>
</evidence>
<dbReference type="GO" id="GO:0072583">
    <property type="term" value="P:clathrin-dependent endocytosis"/>
    <property type="evidence" value="ECO:0007669"/>
    <property type="project" value="TreeGrafter"/>
</dbReference>
<feature type="region of interest" description="Disordered" evidence="1">
    <location>
        <begin position="162"/>
        <end position="287"/>
    </location>
</feature>
<feature type="region of interest" description="Disordered" evidence="1">
    <location>
        <begin position="735"/>
        <end position="781"/>
    </location>
</feature>
<dbReference type="InterPro" id="IPR011990">
    <property type="entry name" value="TPR-like_helical_dom_sf"/>
</dbReference>
<dbReference type="OrthoDB" id="1717591at2759"/>
<dbReference type="PROSITE" id="PS50030">
    <property type="entry name" value="UBA"/>
    <property type="match status" value="1"/>
</dbReference>
<dbReference type="PANTHER" id="PTHR23172">
    <property type="entry name" value="AUXILIN/CYCLIN G-ASSOCIATED KINASE-RELATED"/>
    <property type="match status" value="1"/>
</dbReference>
<feature type="compositionally biased region" description="Basic and acidic residues" evidence="1">
    <location>
        <begin position="469"/>
        <end position="491"/>
    </location>
</feature>
<dbReference type="InterPro" id="IPR009060">
    <property type="entry name" value="UBA-like_sf"/>
</dbReference>
<feature type="compositionally biased region" description="Polar residues" evidence="1">
    <location>
        <begin position="741"/>
        <end position="753"/>
    </location>
</feature>
<dbReference type="FunFam" id="1.25.40.10:FF:000354">
    <property type="entry name" value="UBA domain-containing protein 7"/>
    <property type="match status" value="1"/>
</dbReference>
<feature type="domain" description="UBA" evidence="2">
    <location>
        <begin position="256"/>
        <end position="300"/>
    </location>
</feature>
<dbReference type="SMART" id="SM00165">
    <property type="entry name" value="UBA"/>
    <property type="match status" value="1"/>
</dbReference>
<feature type="region of interest" description="Disordered" evidence="1">
    <location>
        <begin position="99"/>
        <end position="146"/>
    </location>
</feature>
<dbReference type="GeneID" id="55995806"/>
<dbReference type="Gene3D" id="1.25.40.10">
    <property type="entry name" value="Tetratricopeptide repeat domain"/>
    <property type="match status" value="1"/>
</dbReference>
<feature type="compositionally biased region" description="Low complexity" evidence="1">
    <location>
        <begin position="492"/>
        <end position="504"/>
    </location>
</feature>
<keyword evidence="4" id="KW-1185">Reference proteome</keyword>
<feature type="compositionally biased region" description="Basic and acidic residues" evidence="1">
    <location>
        <begin position="99"/>
        <end position="111"/>
    </location>
</feature>
<dbReference type="EMBL" id="CP055901">
    <property type="protein sequence ID" value="QKX61170.1"/>
    <property type="molecule type" value="Genomic_DNA"/>
</dbReference>
<feature type="compositionally biased region" description="Polar residues" evidence="1">
    <location>
        <begin position="164"/>
        <end position="192"/>
    </location>
</feature>
<protein>
    <recommendedName>
        <fullName evidence="2">UBA domain-containing protein</fullName>
    </recommendedName>
</protein>
<dbReference type="Proteomes" id="UP000509510">
    <property type="component" value="Chromosome IV"/>
</dbReference>
<organism evidence="3 4">
    <name type="scientific">Talaromyces rugulosus</name>
    <name type="common">Penicillium rugulosum</name>
    <dbReference type="NCBI Taxonomy" id="121627"/>
    <lineage>
        <taxon>Eukaryota</taxon>
        <taxon>Fungi</taxon>
        <taxon>Dikarya</taxon>
        <taxon>Ascomycota</taxon>
        <taxon>Pezizomycotina</taxon>
        <taxon>Eurotiomycetes</taxon>
        <taxon>Eurotiomycetidae</taxon>
        <taxon>Eurotiales</taxon>
        <taxon>Trichocomaceae</taxon>
        <taxon>Talaromyces</taxon>
        <taxon>Talaromyces sect. Islandici</taxon>
    </lineage>
</organism>
<feature type="region of interest" description="Disordered" evidence="1">
    <location>
        <begin position="1"/>
        <end position="86"/>
    </location>
</feature>
<dbReference type="GO" id="GO:0031982">
    <property type="term" value="C:vesicle"/>
    <property type="evidence" value="ECO:0007669"/>
    <property type="project" value="TreeGrafter"/>
</dbReference>
<dbReference type="RefSeq" id="XP_035347345.1">
    <property type="nucleotide sequence ID" value="XM_035491452.1"/>
</dbReference>
<feature type="compositionally biased region" description="Basic and acidic residues" evidence="1">
    <location>
        <begin position="334"/>
        <end position="357"/>
    </location>
</feature>
<dbReference type="SUPFAM" id="SSF46565">
    <property type="entry name" value="Chaperone J-domain"/>
    <property type="match status" value="1"/>
</dbReference>
<dbReference type="KEGG" id="trg:TRUGW13939_08317"/>
<feature type="compositionally biased region" description="Low complexity" evidence="1">
    <location>
        <begin position="40"/>
        <end position="56"/>
    </location>
</feature>
<dbReference type="FunFam" id="1.10.287.110:FF:000002">
    <property type="entry name" value="putative tyrosine-protein phosphatase auxilin isoform X2"/>
    <property type="match status" value="1"/>
</dbReference>
<dbReference type="Pfam" id="PF22562">
    <property type="entry name" value="UBA_7"/>
    <property type="match status" value="1"/>
</dbReference>